<reference evidence="3" key="1">
    <citation type="submission" date="2016-10" db="EMBL/GenBank/DDBJ databases">
        <authorList>
            <person name="Varghese N."/>
            <person name="Submissions S."/>
        </authorList>
    </citation>
    <scope>NUCLEOTIDE SEQUENCE [LARGE SCALE GENOMIC DNA]</scope>
    <source>
        <strain evidence="3">JCM 14963</strain>
    </source>
</reference>
<feature type="transmembrane region" description="Helical" evidence="1">
    <location>
        <begin position="87"/>
        <end position="103"/>
    </location>
</feature>
<sequence length="350" mass="36680">MVSRAPMPLAARRTFRLAFTTSLAVALGYGMGLAIPFIVPLLAVILSAAPAPPPGPKKLLVLVVAVMFSLGIGILLGPLLQSAPVPALLIIACGLFFSNRLAIAGGKVAPATLLAFGFTVIPAASSVSQALASALIASLVLGVVLAVLCQWLVYPFFPEDDARAPVAAGPTPTESGWLSLRATLIVLPAFLLTLTNPAAYLPLTVKSILLGREATQLNLRDANSEIIGSTLLGGILAIAVWVCLSLAVELWFFAAWMLLFCLGLASGAYGVVRTRFKASFWIGTLTTMIILLGAAVQDSANGKDVYQAFAVRMALFMAVALYASLAVALLETWRSGQLFKRRKTDLSGVG</sequence>
<feature type="transmembrane region" description="Helical" evidence="1">
    <location>
        <begin position="309"/>
        <end position="333"/>
    </location>
</feature>
<evidence type="ECO:0000256" key="1">
    <source>
        <dbReference type="SAM" id="Phobius"/>
    </source>
</evidence>
<gene>
    <name evidence="2" type="ORF">SAMN05216271_0871</name>
</gene>
<feature type="transmembrane region" description="Helical" evidence="1">
    <location>
        <begin position="21"/>
        <end position="47"/>
    </location>
</feature>
<dbReference type="Proteomes" id="UP000243413">
    <property type="component" value="Chromosome I"/>
</dbReference>
<feature type="transmembrane region" description="Helical" evidence="1">
    <location>
        <begin position="253"/>
        <end position="272"/>
    </location>
</feature>
<dbReference type="EMBL" id="LT629763">
    <property type="protein sequence ID" value="SDR97892.1"/>
    <property type="molecule type" value="Genomic_DNA"/>
</dbReference>
<feature type="transmembrane region" description="Helical" evidence="1">
    <location>
        <begin position="134"/>
        <end position="157"/>
    </location>
</feature>
<dbReference type="InterPro" id="IPR022604">
    <property type="entry name" value="DUF2955"/>
</dbReference>
<feature type="transmembrane region" description="Helical" evidence="1">
    <location>
        <begin position="177"/>
        <end position="205"/>
    </location>
</feature>
<organism evidence="2 3">
    <name type="scientific">Halopseudomonas sabulinigri</name>
    <dbReference type="NCBI Taxonomy" id="472181"/>
    <lineage>
        <taxon>Bacteria</taxon>
        <taxon>Pseudomonadati</taxon>
        <taxon>Pseudomonadota</taxon>
        <taxon>Gammaproteobacteria</taxon>
        <taxon>Pseudomonadales</taxon>
        <taxon>Pseudomonadaceae</taxon>
        <taxon>Halopseudomonas</taxon>
    </lineage>
</organism>
<evidence type="ECO:0000313" key="2">
    <source>
        <dbReference type="EMBL" id="SDR97892.1"/>
    </source>
</evidence>
<accession>A0A1H1NG49</accession>
<protein>
    <recommendedName>
        <fullName evidence="4">DUF2955 domain-containing protein</fullName>
    </recommendedName>
</protein>
<keyword evidence="1" id="KW-0472">Membrane</keyword>
<keyword evidence="1" id="KW-0812">Transmembrane</keyword>
<feature type="transmembrane region" description="Helical" evidence="1">
    <location>
        <begin position="226"/>
        <end position="247"/>
    </location>
</feature>
<feature type="transmembrane region" description="Helical" evidence="1">
    <location>
        <begin position="59"/>
        <end position="80"/>
    </location>
</feature>
<dbReference type="STRING" id="472181.SAMN05216271_0871"/>
<dbReference type="Pfam" id="PF11168">
    <property type="entry name" value="DUF2955"/>
    <property type="match status" value="1"/>
</dbReference>
<evidence type="ECO:0000313" key="3">
    <source>
        <dbReference type="Proteomes" id="UP000243413"/>
    </source>
</evidence>
<feature type="transmembrane region" description="Helical" evidence="1">
    <location>
        <begin position="279"/>
        <end position="297"/>
    </location>
</feature>
<keyword evidence="1" id="KW-1133">Transmembrane helix</keyword>
<name>A0A1H1NG49_9GAMM</name>
<proteinExistence type="predicted"/>
<dbReference type="AlphaFoldDB" id="A0A1H1NG49"/>
<feature type="transmembrane region" description="Helical" evidence="1">
    <location>
        <begin position="109"/>
        <end position="127"/>
    </location>
</feature>
<evidence type="ECO:0008006" key="4">
    <source>
        <dbReference type="Google" id="ProtNLM"/>
    </source>
</evidence>